<organism evidence="1 2">
    <name type="scientific">Persea americana</name>
    <name type="common">Avocado</name>
    <dbReference type="NCBI Taxonomy" id="3435"/>
    <lineage>
        <taxon>Eukaryota</taxon>
        <taxon>Viridiplantae</taxon>
        <taxon>Streptophyta</taxon>
        <taxon>Embryophyta</taxon>
        <taxon>Tracheophyta</taxon>
        <taxon>Spermatophyta</taxon>
        <taxon>Magnoliopsida</taxon>
        <taxon>Magnoliidae</taxon>
        <taxon>Laurales</taxon>
        <taxon>Lauraceae</taxon>
        <taxon>Persea</taxon>
    </lineage>
</organism>
<reference evidence="1 2" key="1">
    <citation type="journal article" date="2022" name="Hortic Res">
        <title>A haplotype resolved chromosomal level avocado genome allows analysis of novel avocado genes.</title>
        <authorList>
            <person name="Nath O."/>
            <person name="Fletcher S.J."/>
            <person name="Hayward A."/>
            <person name="Shaw L.M."/>
            <person name="Masouleh A.K."/>
            <person name="Furtado A."/>
            <person name="Henry R.J."/>
            <person name="Mitter N."/>
        </authorList>
    </citation>
    <scope>NUCLEOTIDE SEQUENCE [LARGE SCALE GENOMIC DNA]</scope>
    <source>
        <strain evidence="2">cv. Hass</strain>
    </source>
</reference>
<name>A0ACC2LHQ7_PERAE</name>
<keyword evidence="2" id="KW-1185">Reference proteome</keyword>
<gene>
    <name evidence="1" type="ORF">MRB53_026039</name>
</gene>
<comment type="caution">
    <text evidence="1">The sequence shown here is derived from an EMBL/GenBank/DDBJ whole genome shotgun (WGS) entry which is preliminary data.</text>
</comment>
<protein>
    <submittedName>
        <fullName evidence="1">Uncharacterized protein</fullName>
    </submittedName>
</protein>
<proteinExistence type="predicted"/>
<dbReference type="EMBL" id="CM056816">
    <property type="protein sequence ID" value="KAJ8632703.1"/>
    <property type="molecule type" value="Genomic_DNA"/>
</dbReference>
<dbReference type="Proteomes" id="UP001234297">
    <property type="component" value="Chromosome 8"/>
</dbReference>
<sequence length="124" mass="13806">MKGKPNAYKPTKARRKPIKILYISDPKIVKASVSEFRTLVQELTGQGSPLRITRSHKCAIGASETGISTATNTGEVFDDEVSSIVSSFKEDDREKEMRNGLWSLLGFKVNLHMNSAMYTCCKMC</sequence>
<evidence type="ECO:0000313" key="1">
    <source>
        <dbReference type="EMBL" id="KAJ8632703.1"/>
    </source>
</evidence>
<accession>A0ACC2LHQ7</accession>
<evidence type="ECO:0000313" key="2">
    <source>
        <dbReference type="Proteomes" id="UP001234297"/>
    </source>
</evidence>